<organism evidence="1 2">
    <name type="scientific">Monilinia fructicola</name>
    <name type="common">Brown rot fungus</name>
    <name type="synonym">Ciboria fructicola</name>
    <dbReference type="NCBI Taxonomy" id="38448"/>
    <lineage>
        <taxon>Eukaryota</taxon>
        <taxon>Fungi</taxon>
        <taxon>Dikarya</taxon>
        <taxon>Ascomycota</taxon>
        <taxon>Pezizomycotina</taxon>
        <taxon>Leotiomycetes</taxon>
        <taxon>Helotiales</taxon>
        <taxon>Sclerotiniaceae</taxon>
        <taxon>Monilinia</taxon>
    </lineage>
</organism>
<name>A0A5M9K1P1_MONFR</name>
<reference evidence="1 2" key="1">
    <citation type="submission" date="2019-06" db="EMBL/GenBank/DDBJ databases">
        <title>Genome Sequence of the Brown Rot Fungal Pathogen Monilinia fructicola.</title>
        <authorList>
            <person name="De Miccolis Angelini R.M."/>
            <person name="Landi L."/>
            <person name="Abate D."/>
            <person name="Pollastro S."/>
            <person name="Romanazzi G."/>
            <person name="Faretra F."/>
        </authorList>
    </citation>
    <scope>NUCLEOTIDE SEQUENCE [LARGE SCALE GENOMIC DNA]</scope>
    <source>
        <strain evidence="1 2">Mfrc123</strain>
    </source>
</reference>
<protein>
    <submittedName>
        <fullName evidence="1">Uncharacterized protein</fullName>
    </submittedName>
</protein>
<keyword evidence="2" id="KW-1185">Reference proteome</keyword>
<dbReference type="AlphaFoldDB" id="A0A5M9K1P1"/>
<dbReference type="VEuPathDB" id="FungiDB:MFRU_002g04730"/>
<gene>
    <name evidence="1" type="ORF">EYC84_004075</name>
</gene>
<accession>A0A5M9K1P1</accession>
<dbReference type="EMBL" id="VICG01000002">
    <property type="protein sequence ID" value="KAA8574830.1"/>
    <property type="molecule type" value="Genomic_DNA"/>
</dbReference>
<evidence type="ECO:0000313" key="2">
    <source>
        <dbReference type="Proteomes" id="UP000322873"/>
    </source>
</evidence>
<evidence type="ECO:0000313" key="1">
    <source>
        <dbReference type="EMBL" id="KAA8574830.1"/>
    </source>
</evidence>
<dbReference type="Proteomes" id="UP000322873">
    <property type="component" value="Unassembled WGS sequence"/>
</dbReference>
<proteinExistence type="predicted"/>
<sequence length="88" mass="10175">MLVATKPRLRRVDWSRGMNGIMVFGYSVYENTFTNPNPNETYWYLTTDFCYVREVDFWESLFDQYRFPNCALFEGGGGGGESNGDDTT</sequence>
<comment type="caution">
    <text evidence="1">The sequence shown here is derived from an EMBL/GenBank/DDBJ whole genome shotgun (WGS) entry which is preliminary data.</text>
</comment>